<reference evidence="2" key="1">
    <citation type="submission" date="2022-08" db="EMBL/GenBank/DDBJ databases">
        <authorList>
            <consortium name="DOE Joint Genome Institute"/>
            <person name="Min B."/>
            <person name="Sierra-Patev S."/>
            <person name="Naranjo-Ortiz M."/>
            <person name="Looney B."/>
            <person name="Konkel Z."/>
            <person name="Slot J.C."/>
            <person name="Sakamoto Y."/>
            <person name="Steenwyk J.L."/>
            <person name="Rokas A."/>
            <person name="Carro J."/>
            <person name="Camarero S."/>
            <person name="Ferreira P."/>
            <person name="Molpeceres G."/>
            <person name="Ruiz-duenas F.J."/>
            <person name="Serrano A."/>
            <person name="Henrissat B."/>
            <person name="Drula E."/>
            <person name="Hughes K.W."/>
            <person name="Mata J.L."/>
            <person name="Ishikawa N.K."/>
            <person name="Vargas-Isla R."/>
            <person name="Ushijima S."/>
            <person name="Smith C.A."/>
            <person name="Ahrendt S."/>
            <person name="Andreopoulos W."/>
            <person name="He G."/>
            <person name="LaButti K."/>
            <person name="Lipzen A."/>
            <person name="Ng V."/>
            <person name="Riley R."/>
            <person name="Sandor L."/>
            <person name="Barry K."/>
            <person name="Martinez A.T."/>
            <person name="Xiao Y."/>
            <person name="Gibbons J.G."/>
            <person name="Terashima K."/>
            <person name="Hibbett D.S."/>
            <person name="Grigoriev I.V."/>
        </authorList>
    </citation>
    <scope>NUCLEOTIDE SEQUENCE</scope>
    <source>
        <strain evidence="2">ET3784</strain>
    </source>
</reference>
<evidence type="ECO:0000313" key="3">
    <source>
        <dbReference type="Proteomes" id="UP001176059"/>
    </source>
</evidence>
<dbReference type="EMBL" id="JANVFO010000010">
    <property type="protein sequence ID" value="KAJ3735221.1"/>
    <property type="molecule type" value="Genomic_DNA"/>
</dbReference>
<gene>
    <name evidence="2" type="ORF">DFJ43DRAFT_1058806</name>
</gene>
<name>A0AA38JFT9_9AGAR</name>
<keyword evidence="1" id="KW-0732">Signal</keyword>
<keyword evidence="3" id="KW-1185">Reference proteome</keyword>
<feature type="chain" id="PRO_5041307465" description="Secreted protein" evidence="1">
    <location>
        <begin position="20"/>
        <end position="81"/>
    </location>
</feature>
<evidence type="ECO:0000313" key="2">
    <source>
        <dbReference type="EMBL" id="KAJ3735221.1"/>
    </source>
</evidence>
<evidence type="ECO:0008006" key="4">
    <source>
        <dbReference type="Google" id="ProtNLM"/>
    </source>
</evidence>
<organism evidence="2 3">
    <name type="scientific">Lentinula guzmanii</name>
    <dbReference type="NCBI Taxonomy" id="2804957"/>
    <lineage>
        <taxon>Eukaryota</taxon>
        <taxon>Fungi</taxon>
        <taxon>Dikarya</taxon>
        <taxon>Basidiomycota</taxon>
        <taxon>Agaricomycotina</taxon>
        <taxon>Agaricomycetes</taxon>
        <taxon>Agaricomycetidae</taxon>
        <taxon>Agaricales</taxon>
        <taxon>Marasmiineae</taxon>
        <taxon>Omphalotaceae</taxon>
        <taxon>Lentinula</taxon>
    </lineage>
</organism>
<dbReference type="AlphaFoldDB" id="A0AA38JFT9"/>
<evidence type="ECO:0000256" key="1">
    <source>
        <dbReference type="SAM" id="SignalP"/>
    </source>
</evidence>
<comment type="caution">
    <text evidence="2">The sequence shown here is derived from an EMBL/GenBank/DDBJ whole genome shotgun (WGS) entry which is preliminary data.</text>
</comment>
<accession>A0AA38JFT9</accession>
<protein>
    <recommendedName>
        <fullName evidence="4">Secreted protein</fullName>
    </recommendedName>
</protein>
<sequence length="81" mass="8500">MMSLCLYASIDCLIKASAAQPSLVGSCFAHLFGRIDLAPSSSCCLEFLCSLVRFLLGSSCSVLLLSSLHLGLSITQFSPGP</sequence>
<dbReference type="Proteomes" id="UP001176059">
    <property type="component" value="Unassembled WGS sequence"/>
</dbReference>
<feature type="signal peptide" evidence="1">
    <location>
        <begin position="1"/>
        <end position="19"/>
    </location>
</feature>
<reference evidence="2" key="2">
    <citation type="journal article" date="2023" name="Proc. Natl. Acad. Sci. U.S.A.">
        <title>A global phylogenomic analysis of the shiitake genus Lentinula.</title>
        <authorList>
            <person name="Sierra-Patev S."/>
            <person name="Min B."/>
            <person name="Naranjo-Ortiz M."/>
            <person name="Looney B."/>
            <person name="Konkel Z."/>
            <person name="Slot J.C."/>
            <person name="Sakamoto Y."/>
            <person name="Steenwyk J.L."/>
            <person name="Rokas A."/>
            <person name="Carro J."/>
            <person name="Camarero S."/>
            <person name="Ferreira P."/>
            <person name="Molpeceres G."/>
            <person name="Ruiz-Duenas F.J."/>
            <person name="Serrano A."/>
            <person name="Henrissat B."/>
            <person name="Drula E."/>
            <person name="Hughes K.W."/>
            <person name="Mata J.L."/>
            <person name="Ishikawa N.K."/>
            <person name="Vargas-Isla R."/>
            <person name="Ushijima S."/>
            <person name="Smith C.A."/>
            <person name="Donoghue J."/>
            <person name="Ahrendt S."/>
            <person name="Andreopoulos W."/>
            <person name="He G."/>
            <person name="LaButti K."/>
            <person name="Lipzen A."/>
            <person name="Ng V."/>
            <person name="Riley R."/>
            <person name="Sandor L."/>
            <person name="Barry K."/>
            <person name="Martinez A.T."/>
            <person name="Xiao Y."/>
            <person name="Gibbons J.G."/>
            <person name="Terashima K."/>
            <person name="Grigoriev I.V."/>
            <person name="Hibbett D."/>
        </authorList>
    </citation>
    <scope>NUCLEOTIDE SEQUENCE</scope>
    <source>
        <strain evidence="2">ET3784</strain>
    </source>
</reference>
<proteinExistence type="predicted"/>